<evidence type="ECO:0000313" key="3">
    <source>
        <dbReference type="Proteomes" id="UP000253846"/>
    </source>
</evidence>
<dbReference type="Proteomes" id="UP000253846">
    <property type="component" value="Unassembled WGS sequence"/>
</dbReference>
<gene>
    <name evidence="2" type="ORF">NCTC12860_00449</name>
</gene>
<reference evidence="2 3" key="1">
    <citation type="submission" date="2018-06" db="EMBL/GenBank/DDBJ databases">
        <authorList>
            <consortium name="Pathogen Informatics"/>
            <person name="Doyle S."/>
        </authorList>
    </citation>
    <scope>NUCLEOTIDE SEQUENCE [LARGE SCALE GENOMIC DNA]</scope>
    <source>
        <strain evidence="2 3">NCTC12860</strain>
    </source>
</reference>
<accession>A0A336NAX6</accession>
<dbReference type="AlphaFoldDB" id="A0A336NAX6"/>
<dbReference type="EMBL" id="UFTD01000001">
    <property type="protein sequence ID" value="SSZ39245.1"/>
    <property type="molecule type" value="Genomic_DNA"/>
</dbReference>
<dbReference type="RefSeq" id="WP_015856773.1">
    <property type="nucleotide sequence ID" value="NZ_CACVBG010000009.1"/>
</dbReference>
<evidence type="ECO:0000313" key="2">
    <source>
        <dbReference type="EMBL" id="SSZ39245.1"/>
    </source>
</evidence>
<feature type="domain" description="Helix-turn-helix" evidence="1">
    <location>
        <begin position="7"/>
        <end position="56"/>
    </location>
</feature>
<dbReference type="InterPro" id="IPR041657">
    <property type="entry name" value="HTH_17"/>
</dbReference>
<organism evidence="2 3">
    <name type="scientific">Bartonella grahamii</name>
    <dbReference type="NCBI Taxonomy" id="33045"/>
    <lineage>
        <taxon>Bacteria</taxon>
        <taxon>Pseudomonadati</taxon>
        <taxon>Pseudomonadota</taxon>
        <taxon>Alphaproteobacteria</taxon>
        <taxon>Hyphomicrobiales</taxon>
        <taxon>Bartonellaceae</taxon>
        <taxon>Bartonella</taxon>
    </lineage>
</organism>
<protein>
    <submittedName>
        <fullName evidence="2">Predicted transcriptional regulator</fullName>
    </submittedName>
</protein>
<evidence type="ECO:0000259" key="1">
    <source>
        <dbReference type="Pfam" id="PF12728"/>
    </source>
</evidence>
<dbReference type="Gene3D" id="1.10.238.160">
    <property type="match status" value="1"/>
</dbReference>
<sequence>MIPNGPLLTVRESAKLLNISVSTLWRRVADGSVPKPLKIGSLARWLQSDLCDVIEKAKNQRGNDAA</sequence>
<name>A0A336NAX6_BARGR</name>
<dbReference type="Pfam" id="PF12728">
    <property type="entry name" value="HTH_17"/>
    <property type="match status" value="1"/>
</dbReference>
<proteinExistence type="predicted"/>